<dbReference type="GO" id="GO:0003723">
    <property type="term" value="F:RNA binding"/>
    <property type="evidence" value="ECO:0007669"/>
    <property type="project" value="UniProtKB-KW"/>
</dbReference>
<protein>
    <submittedName>
        <fullName evidence="5">CRISPR-associated endoribonuclease</fullName>
    </submittedName>
</protein>
<dbReference type="KEGG" id="fax:FUAX_53800"/>
<keyword evidence="2" id="KW-0694">RNA-binding</keyword>
<organism evidence="5 6">
    <name type="scientific">Fulvitalea axinellae</name>
    <dbReference type="NCBI Taxonomy" id="1182444"/>
    <lineage>
        <taxon>Bacteria</taxon>
        <taxon>Pseudomonadati</taxon>
        <taxon>Bacteroidota</taxon>
        <taxon>Cytophagia</taxon>
        <taxon>Cytophagales</taxon>
        <taxon>Persicobacteraceae</taxon>
        <taxon>Fulvitalea</taxon>
    </lineage>
</organism>
<keyword evidence="3" id="KW-0051">Antiviral defense</keyword>
<evidence type="ECO:0000259" key="4">
    <source>
        <dbReference type="Pfam" id="PF01881"/>
    </source>
</evidence>
<dbReference type="RefSeq" id="WP_338396120.1">
    <property type="nucleotide sequence ID" value="NZ_AP025322.1"/>
</dbReference>
<dbReference type="PANTHER" id="PTHR36984:SF1">
    <property type="entry name" value="CRISPR-ASSOCIATED ENDORIBONUCLEASE CAS6 1"/>
    <property type="match status" value="1"/>
</dbReference>
<dbReference type="Pfam" id="PF01881">
    <property type="entry name" value="Cas_Cas6_C"/>
    <property type="match status" value="1"/>
</dbReference>
<dbReference type="AlphaFoldDB" id="A0AAU9CYB7"/>
<keyword evidence="5" id="KW-0614">Plasmid</keyword>
<keyword evidence="6" id="KW-1185">Reference proteome</keyword>
<dbReference type="InterPro" id="IPR010156">
    <property type="entry name" value="CRISPR-assoc_prot_Cas6"/>
</dbReference>
<dbReference type="Proteomes" id="UP001348817">
    <property type="component" value="Plasmid pFA8"/>
</dbReference>
<dbReference type="CDD" id="cd21140">
    <property type="entry name" value="Cas6_I-like"/>
    <property type="match status" value="1"/>
</dbReference>
<evidence type="ECO:0000313" key="5">
    <source>
        <dbReference type="EMBL" id="BDD12948.1"/>
    </source>
</evidence>
<dbReference type="PANTHER" id="PTHR36984">
    <property type="entry name" value="CRISPR-ASSOCIATED ENDORIBONUCLEASE CAS6 1"/>
    <property type="match status" value="1"/>
</dbReference>
<dbReference type="InterPro" id="IPR045747">
    <property type="entry name" value="CRISPR-assoc_prot_Cas6_N_sf"/>
</dbReference>
<dbReference type="Gene3D" id="3.30.70.1890">
    <property type="match status" value="1"/>
</dbReference>
<proteinExistence type="inferred from homology"/>
<dbReference type="Pfam" id="PF21350">
    <property type="entry name" value="Cas6_I-A"/>
    <property type="match status" value="1"/>
</dbReference>
<accession>A0AAU9CYB7</accession>
<reference evidence="5 6" key="1">
    <citation type="submission" date="2021-12" db="EMBL/GenBank/DDBJ databases">
        <title>Genome sequencing of bacteria with rrn-lacking chromosome and rrn-plasmid.</title>
        <authorList>
            <person name="Anda M."/>
            <person name="Iwasaki W."/>
        </authorList>
    </citation>
    <scope>NUCLEOTIDE SEQUENCE [LARGE SCALE GENOMIC DNA]</scope>
    <source>
        <strain evidence="5 6">DSM 100852</strain>
        <plasmid evidence="5 6">pFA8</plasmid>
    </source>
</reference>
<dbReference type="GO" id="GO:0051607">
    <property type="term" value="P:defense response to virus"/>
    <property type="evidence" value="ECO:0007669"/>
    <property type="project" value="UniProtKB-KW"/>
</dbReference>
<dbReference type="Gene3D" id="3.30.70.1900">
    <property type="match status" value="1"/>
</dbReference>
<evidence type="ECO:0000256" key="1">
    <source>
        <dbReference type="ARBA" id="ARBA00005937"/>
    </source>
</evidence>
<dbReference type="InterPro" id="IPR049435">
    <property type="entry name" value="Cas_Cas6_C"/>
</dbReference>
<sequence length="263" mass="30720">MRVELIFTVRGEGRMLPMDYQYALSSWVYGVIRQSDSDFSSFLHDRGYADGNKRFKFFTVSELNLYPFKAWRERKVFEVLENTFKVQLSFLVDRAYREFVKGLFLRQRGTLGDRFSRVEFEVTGIRSLASPVFGEVMRYRSVSPLFLKVREESGRVVHLSPEDKRYEDALFGNLREKCRTLALHGEGEAVLEREDFGFRLLRTRGSRILRLHPYTEREIRNRVYHLDFELRAPVAVQEVAYFAGLGADCSMGCGMLSVLDESR</sequence>
<evidence type="ECO:0000256" key="2">
    <source>
        <dbReference type="ARBA" id="ARBA00022884"/>
    </source>
</evidence>
<name>A0AAU9CYB7_9BACT</name>
<comment type="similarity">
    <text evidence="1">Belongs to the CRISPR-associated protein Cas6/Cse3/CasE family.</text>
</comment>
<gene>
    <name evidence="5" type="ORF">FUAX_53800</name>
</gene>
<geneLocation type="plasmid" evidence="5 6">
    <name>pFA8</name>
</geneLocation>
<dbReference type="EMBL" id="AP025322">
    <property type="protein sequence ID" value="BDD12948.1"/>
    <property type="molecule type" value="Genomic_DNA"/>
</dbReference>
<evidence type="ECO:0000313" key="6">
    <source>
        <dbReference type="Proteomes" id="UP001348817"/>
    </source>
</evidence>
<dbReference type="NCBIfam" id="TIGR01877">
    <property type="entry name" value="cas_cas6"/>
    <property type="match status" value="1"/>
</dbReference>
<evidence type="ECO:0000256" key="3">
    <source>
        <dbReference type="ARBA" id="ARBA00023118"/>
    </source>
</evidence>
<dbReference type="GO" id="GO:0016788">
    <property type="term" value="F:hydrolase activity, acting on ester bonds"/>
    <property type="evidence" value="ECO:0007669"/>
    <property type="project" value="InterPro"/>
</dbReference>
<feature type="domain" description="CRISPR associated protein Cas6 C-terminal" evidence="4">
    <location>
        <begin position="135"/>
        <end position="258"/>
    </location>
</feature>